<evidence type="ECO:0000256" key="8">
    <source>
        <dbReference type="ARBA" id="ARBA00023212"/>
    </source>
</evidence>
<evidence type="ECO:0008006" key="13">
    <source>
        <dbReference type="Google" id="ProtNLM"/>
    </source>
</evidence>
<evidence type="ECO:0000256" key="2">
    <source>
        <dbReference type="ARBA" id="ARBA00004300"/>
    </source>
</evidence>
<feature type="coiled-coil region" evidence="9">
    <location>
        <begin position="108"/>
        <end position="149"/>
    </location>
</feature>
<keyword evidence="6" id="KW-0965">Cell junction</keyword>
<dbReference type="PANTHER" id="PTHR46507">
    <property type="entry name" value="AFADIN- AND ALPHA-ACTININ-BINDING PROTEIN"/>
    <property type="match status" value="1"/>
</dbReference>
<feature type="compositionally biased region" description="Basic residues" evidence="10">
    <location>
        <begin position="465"/>
        <end position="487"/>
    </location>
</feature>
<proteinExistence type="inferred from homology"/>
<dbReference type="InterPro" id="IPR021622">
    <property type="entry name" value="Afadin/alpha-actinin-bd"/>
</dbReference>
<evidence type="ECO:0000256" key="1">
    <source>
        <dbReference type="ARBA" id="ARBA00004282"/>
    </source>
</evidence>
<dbReference type="GO" id="GO:0035735">
    <property type="term" value="P:intraciliary transport involved in cilium assembly"/>
    <property type="evidence" value="ECO:0007669"/>
    <property type="project" value="TreeGrafter"/>
</dbReference>
<evidence type="ECO:0000256" key="7">
    <source>
        <dbReference type="ARBA" id="ARBA00023054"/>
    </source>
</evidence>
<keyword evidence="5" id="KW-0130">Cell adhesion</keyword>
<dbReference type="AlphaFoldDB" id="A0A0C9ZAU6"/>
<dbReference type="EMBL" id="KN833731">
    <property type="protein sequence ID" value="KIK23059.1"/>
    <property type="molecule type" value="Genomic_DNA"/>
</dbReference>
<evidence type="ECO:0000256" key="4">
    <source>
        <dbReference type="ARBA" id="ARBA00022490"/>
    </source>
</evidence>
<keyword evidence="4" id="KW-0963">Cytoplasm</keyword>
<dbReference type="GO" id="GO:0036064">
    <property type="term" value="C:ciliary basal body"/>
    <property type="evidence" value="ECO:0007669"/>
    <property type="project" value="TreeGrafter"/>
</dbReference>
<dbReference type="STRING" id="765257.A0A0C9ZAU6"/>
<evidence type="ECO:0000256" key="5">
    <source>
        <dbReference type="ARBA" id="ARBA00022889"/>
    </source>
</evidence>
<sequence length="800" mass="86448">MAETSKKLVHWALNTSASECGSPFSEASNSSFSSTPNLQYINSQLIAHGFLTAPGLSLDGISKSDSERAAKCLFTMLSQRVDDMSRAEDLSTKLRTLSYDHERLMDMHHTSKEEAAGAEREANQYKSRLATATRALQSSEANRKQIAAELQRTRTSLQGIRTAHVTELRKKEKEIERMVEKWGKLVDAQPKVSAASSGISIHGANAEVVSGSDNIGKGKGYLDVALEHAESSRAGLFAESTRLRRLIVTCANRIQSLTHRIRLVTSAEEEEPPSLNHDALFPLAPINAAEERLLSLFSSADSAFVTLSTQFSGMSNIDANPSSASSGTLDTIEGENLRVTIEKLRAELEETLLQCESQSAEIQALKSRVTQQATSLSSCHLDTELKLAPERERLEQVKKELEDERTKFTQAAVQLIKERTALENDRIQFLEEKRTCHQQMQNETASSGPPLISNVVMPTEQSQKKSPRKSPRKKQVVARSNSGRKVRTPWRSSAFLIPPSTEPAYETEVIPIRVSAQLSDEQVQPTTRQSILPTSFVLPPPSPRTSLPPPPNTLLGHSGNASSGNGMSTDGLADIVLPSSCQPTSSSVLPLSTGESGPSEVQPNGESTPQTPLASQRPFPVAKPLAPYMTHAYSPAKPSPLSRILMLGESSESAGSVPLQAIGETGPTPTNSFQPPSNYVEDDEDSPLREKRTKKNVGVKDQRADEAVKSLAKAKTHTQTNAPVDTGKTRTRGSLEKENRGKSSLKLPPATAPQGKAPSNSKAEPLAKGLGKTIPKLPAGRGGARRVPIGSTEAAPGWKG</sequence>
<reference evidence="12" key="2">
    <citation type="submission" date="2015-01" db="EMBL/GenBank/DDBJ databases">
        <title>Evolutionary Origins and Diversification of the Mycorrhizal Mutualists.</title>
        <authorList>
            <consortium name="DOE Joint Genome Institute"/>
            <consortium name="Mycorrhizal Genomics Consortium"/>
            <person name="Kohler A."/>
            <person name="Kuo A."/>
            <person name="Nagy L.G."/>
            <person name="Floudas D."/>
            <person name="Copeland A."/>
            <person name="Barry K.W."/>
            <person name="Cichocki N."/>
            <person name="Veneault-Fourrey C."/>
            <person name="LaButti K."/>
            <person name="Lindquist E.A."/>
            <person name="Lipzen A."/>
            <person name="Lundell T."/>
            <person name="Morin E."/>
            <person name="Murat C."/>
            <person name="Riley R."/>
            <person name="Ohm R."/>
            <person name="Sun H."/>
            <person name="Tunlid A."/>
            <person name="Henrissat B."/>
            <person name="Grigoriev I.V."/>
            <person name="Hibbett D.S."/>
            <person name="Martin F."/>
        </authorList>
    </citation>
    <scope>NUCLEOTIDE SEQUENCE [LARGE SCALE GENOMIC DNA]</scope>
    <source>
        <strain evidence="12">441</strain>
    </source>
</reference>
<gene>
    <name evidence="11" type="ORF">PISMIDRAFT_473348</name>
</gene>
<feature type="coiled-coil region" evidence="9">
    <location>
        <begin position="334"/>
        <end position="418"/>
    </location>
</feature>
<keyword evidence="7 9" id="KW-0175">Coiled coil</keyword>
<dbReference type="HOGENOM" id="CLU_016779_0_0_1"/>
<dbReference type="GO" id="GO:0007155">
    <property type="term" value="P:cell adhesion"/>
    <property type="evidence" value="ECO:0007669"/>
    <property type="project" value="UniProtKB-KW"/>
</dbReference>
<comment type="similarity">
    <text evidence="3">Belongs to the ADIP family.</text>
</comment>
<accession>A0A0C9ZAU6</accession>
<feature type="region of interest" description="Disordered" evidence="10">
    <location>
        <begin position="644"/>
        <end position="800"/>
    </location>
</feature>
<protein>
    <recommendedName>
        <fullName evidence="13">Afadin and alpha-actinin-binding-domain-containing protein</fullName>
    </recommendedName>
</protein>
<dbReference type="Proteomes" id="UP000054018">
    <property type="component" value="Unassembled WGS sequence"/>
</dbReference>
<dbReference type="Pfam" id="PF11559">
    <property type="entry name" value="ADIP"/>
    <property type="match status" value="1"/>
</dbReference>
<organism evidence="11 12">
    <name type="scientific">Pisolithus microcarpus 441</name>
    <dbReference type="NCBI Taxonomy" id="765257"/>
    <lineage>
        <taxon>Eukaryota</taxon>
        <taxon>Fungi</taxon>
        <taxon>Dikarya</taxon>
        <taxon>Basidiomycota</taxon>
        <taxon>Agaricomycotina</taxon>
        <taxon>Agaricomycetes</taxon>
        <taxon>Agaricomycetidae</taxon>
        <taxon>Boletales</taxon>
        <taxon>Sclerodermatineae</taxon>
        <taxon>Pisolithaceae</taxon>
        <taxon>Pisolithus</taxon>
    </lineage>
</organism>
<evidence type="ECO:0000256" key="3">
    <source>
        <dbReference type="ARBA" id="ARBA00009291"/>
    </source>
</evidence>
<feature type="region of interest" description="Disordered" evidence="10">
    <location>
        <begin position="580"/>
        <end position="622"/>
    </location>
</feature>
<keyword evidence="8" id="KW-0206">Cytoskeleton</keyword>
<evidence type="ECO:0000313" key="11">
    <source>
        <dbReference type="EMBL" id="KIK23059.1"/>
    </source>
</evidence>
<evidence type="ECO:0000313" key="12">
    <source>
        <dbReference type="Proteomes" id="UP000054018"/>
    </source>
</evidence>
<evidence type="ECO:0000256" key="10">
    <source>
        <dbReference type="SAM" id="MobiDB-lite"/>
    </source>
</evidence>
<feature type="region of interest" description="Disordered" evidence="10">
    <location>
        <begin position="437"/>
        <end position="487"/>
    </location>
</feature>
<evidence type="ECO:0000256" key="9">
    <source>
        <dbReference type="SAM" id="Coils"/>
    </source>
</evidence>
<comment type="subcellular location">
    <subcellularLocation>
        <location evidence="1">Cell junction</location>
    </subcellularLocation>
    <subcellularLocation>
        <location evidence="2">Cytoplasm</location>
        <location evidence="2">Cytoskeleton</location>
        <location evidence="2">Microtubule organizing center</location>
        <location evidence="2">Centrosome</location>
    </subcellularLocation>
</comment>
<feature type="compositionally biased region" description="Polar residues" evidence="10">
    <location>
        <begin position="580"/>
        <end position="614"/>
    </location>
</feature>
<dbReference type="PANTHER" id="PTHR46507:SF4">
    <property type="entry name" value="SSX FAMILY MEMBER 2 INTERACTING PROTEIN"/>
    <property type="match status" value="1"/>
</dbReference>
<reference evidence="11 12" key="1">
    <citation type="submission" date="2014-04" db="EMBL/GenBank/DDBJ databases">
        <authorList>
            <consortium name="DOE Joint Genome Institute"/>
            <person name="Kuo A."/>
            <person name="Kohler A."/>
            <person name="Costa M.D."/>
            <person name="Nagy L.G."/>
            <person name="Floudas D."/>
            <person name="Copeland A."/>
            <person name="Barry K.W."/>
            <person name="Cichocki N."/>
            <person name="Veneault-Fourrey C."/>
            <person name="LaButti K."/>
            <person name="Lindquist E.A."/>
            <person name="Lipzen A."/>
            <person name="Lundell T."/>
            <person name="Morin E."/>
            <person name="Murat C."/>
            <person name="Sun H."/>
            <person name="Tunlid A."/>
            <person name="Henrissat B."/>
            <person name="Grigoriev I.V."/>
            <person name="Hibbett D.S."/>
            <person name="Martin F."/>
            <person name="Nordberg H.P."/>
            <person name="Cantor M.N."/>
            <person name="Hua S.X."/>
        </authorList>
    </citation>
    <scope>NUCLEOTIDE SEQUENCE [LARGE SCALE GENOMIC DNA]</scope>
    <source>
        <strain evidence="11 12">441</strain>
    </source>
</reference>
<feature type="compositionally biased region" description="Polar residues" evidence="10">
    <location>
        <begin position="437"/>
        <end position="447"/>
    </location>
</feature>
<feature type="compositionally biased region" description="Polar residues" evidence="10">
    <location>
        <begin position="667"/>
        <end position="677"/>
    </location>
</feature>
<dbReference type="InterPro" id="IPR052300">
    <property type="entry name" value="Adhesion_Centrosome_assoc"/>
</dbReference>
<name>A0A0C9ZAU6_9AGAM</name>
<feature type="compositionally biased region" description="Basic and acidic residues" evidence="10">
    <location>
        <begin position="698"/>
        <end position="708"/>
    </location>
</feature>
<dbReference type="OrthoDB" id="312015at2759"/>
<evidence type="ECO:0000256" key="6">
    <source>
        <dbReference type="ARBA" id="ARBA00022949"/>
    </source>
</evidence>
<keyword evidence="12" id="KW-1185">Reference proteome</keyword>